<name>A0A815CNY0_9BILA</name>
<dbReference type="EMBL" id="CAJNOV010007570">
    <property type="protein sequence ID" value="CAF1289840.1"/>
    <property type="molecule type" value="Genomic_DNA"/>
</dbReference>
<dbReference type="EMBL" id="CAJNOW010011571">
    <property type="protein sequence ID" value="CAF1599300.1"/>
    <property type="molecule type" value="Genomic_DNA"/>
</dbReference>
<protein>
    <submittedName>
        <fullName evidence="1">Uncharacterized protein</fullName>
    </submittedName>
</protein>
<dbReference type="Proteomes" id="UP000663834">
    <property type="component" value="Unassembled WGS sequence"/>
</dbReference>
<dbReference type="Proteomes" id="UP000663855">
    <property type="component" value="Unassembled WGS sequence"/>
</dbReference>
<dbReference type="Proteomes" id="UP000681720">
    <property type="component" value="Unassembled WGS sequence"/>
</dbReference>
<evidence type="ECO:0000313" key="2">
    <source>
        <dbReference type="EMBL" id="CAF1599300.1"/>
    </source>
</evidence>
<gene>
    <name evidence="4" type="ORF">BYL167_LOCUS14600</name>
    <name evidence="1" type="ORF">CJN711_LOCUS16390</name>
    <name evidence="3" type="ORF">GIL414_LOCUS10968</name>
    <name evidence="2" type="ORF">KQP761_LOCUS22070</name>
</gene>
<evidence type="ECO:0000313" key="5">
    <source>
        <dbReference type="Proteomes" id="UP000663855"/>
    </source>
</evidence>
<accession>A0A815CNY0</accession>
<dbReference type="EMBL" id="CAJOBJ010004027">
    <property type="protein sequence ID" value="CAF3986503.1"/>
    <property type="molecule type" value="Genomic_DNA"/>
</dbReference>
<evidence type="ECO:0000313" key="4">
    <source>
        <dbReference type="EMBL" id="CAF4017795.1"/>
    </source>
</evidence>
<dbReference type="OrthoDB" id="10368654at2759"/>
<reference evidence="1" key="1">
    <citation type="submission" date="2021-02" db="EMBL/GenBank/DDBJ databases">
        <authorList>
            <person name="Nowell W R."/>
        </authorList>
    </citation>
    <scope>NUCLEOTIDE SEQUENCE</scope>
</reference>
<evidence type="ECO:0000313" key="3">
    <source>
        <dbReference type="EMBL" id="CAF3986503.1"/>
    </source>
</evidence>
<organism evidence="1 5">
    <name type="scientific">Rotaria magnacalcarata</name>
    <dbReference type="NCBI Taxonomy" id="392030"/>
    <lineage>
        <taxon>Eukaryota</taxon>
        <taxon>Metazoa</taxon>
        <taxon>Spiralia</taxon>
        <taxon>Gnathifera</taxon>
        <taxon>Rotifera</taxon>
        <taxon>Eurotatoria</taxon>
        <taxon>Bdelloidea</taxon>
        <taxon>Philodinida</taxon>
        <taxon>Philodinidae</taxon>
        <taxon>Rotaria</taxon>
    </lineage>
</organism>
<dbReference type="Proteomes" id="UP000681967">
    <property type="component" value="Unassembled WGS sequence"/>
</dbReference>
<evidence type="ECO:0000313" key="1">
    <source>
        <dbReference type="EMBL" id="CAF1289840.1"/>
    </source>
</evidence>
<dbReference type="EMBL" id="CAJOBH010005235">
    <property type="protein sequence ID" value="CAF4017795.1"/>
    <property type="molecule type" value="Genomic_DNA"/>
</dbReference>
<dbReference type="AlphaFoldDB" id="A0A815CNY0"/>
<sequence>MRIKKKHLNRLFYGFHSLTNPDICINSIKDTHVEKIFLIISVTYQSLQYIYICDLPLLEKLYVFDLLSKSNEKETHQNYIFHDINSLAKQLQQDIALCEFDLIYFSASSNPLNYIISSTILTKEEA</sequence>
<proteinExistence type="predicted"/>
<comment type="caution">
    <text evidence="1">The sequence shown here is derived from an EMBL/GenBank/DDBJ whole genome shotgun (WGS) entry which is preliminary data.</text>
</comment>